<dbReference type="OMA" id="FHDANDY"/>
<dbReference type="EnsemblPlants" id="TraesCS5A02G271900.1">
    <property type="protein sequence ID" value="TraesCS5A02G271900.1"/>
    <property type="gene ID" value="TraesCS5A02G271900"/>
</dbReference>
<dbReference type="Proteomes" id="UP000019116">
    <property type="component" value="Chromosome 5A"/>
</dbReference>
<feature type="domain" description="At1g61320/AtMIF1 LRR" evidence="1">
    <location>
        <begin position="1"/>
        <end position="164"/>
    </location>
</feature>
<dbReference type="Gramene" id="TraesPARA_EIv1.0_1563780.1">
    <property type="protein sequence ID" value="TraesPARA_EIv1.0_1563780.1.CDS"/>
    <property type="gene ID" value="TraesPARA_EIv1.0_1563780"/>
</dbReference>
<dbReference type="Gramene" id="TraesJAG5A03G02689930.1">
    <property type="protein sequence ID" value="TraesJAG5A03G02689930.1"/>
    <property type="gene ID" value="TraesJAG5A03G02689930"/>
</dbReference>
<dbReference type="Gramene" id="TraesCLE_scaffold_021799_01G001000.1">
    <property type="protein sequence ID" value="TraesCLE_scaffold_021799_01G001000.1"/>
    <property type="gene ID" value="TraesCLE_scaffold_021799_01G001000"/>
</dbReference>
<dbReference type="OrthoDB" id="600819at2759"/>
<dbReference type="Gramene" id="TraesCS5A02G271900.1">
    <property type="protein sequence ID" value="TraesCS5A02G271900.1"/>
    <property type="gene ID" value="TraesCS5A02G271900"/>
</dbReference>
<organism evidence="2">
    <name type="scientific">Triticum aestivum</name>
    <name type="common">Wheat</name>
    <dbReference type="NCBI Taxonomy" id="4565"/>
    <lineage>
        <taxon>Eukaryota</taxon>
        <taxon>Viridiplantae</taxon>
        <taxon>Streptophyta</taxon>
        <taxon>Embryophyta</taxon>
        <taxon>Tracheophyta</taxon>
        <taxon>Spermatophyta</taxon>
        <taxon>Magnoliopsida</taxon>
        <taxon>Liliopsida</taxon>
        <taxon>Poales</taxon>
        <taxon>Poaceae</taxon>
        <taxon>BOP clade</taxon>
        <taxon>Pooideae</taxon>
        <taxon>Triticodae</taxon>
        <taxon>Triticeae</taxon>
        <taxon>Triticinae</taxon>
        <taxon>Triticum</taxon>
    </lineage>
</organism>
<dbReference type="Gramene" id="TraesMAC5A03G02686970.1">
    <property type="protein sequence ID" value="TraesMAC5A03G02686970.1"/>
    <property type="gene ID" value="TraesMAC5A03G02686970"/>
</dbReference>
<dbReference type="Gramene" id="TraesROB_scaffold_004394_01G000500.1">
    <property type="protein sequence ID" value="TraesROB_scaffold_004394_01G000500.1"/>
    <property type="gene ID" value="TraesROB_scaffold_004394_01G000500"/>
</dbReference>
<evidence type="ECO:0000259" key="1">
    <source>
        <dbReference type="Pfam" id="PF23622"/>
    </source>
</evidence>
<dbReference type="InterPro" id="IPR055357">
    <property type="entry name" value="LRR_At1g61320_AtMIF1"/>
</dbReference>
<dbReference type="Gramene" id="TraesSYM5A03G02718130.1">
    <property type="protein sequence ID" value="TraesSYM5A03G02718130.1"/>
    <property type="gene ID" value="TraesSYM5A03G02718130"/>
</dbReference>
<dbReference type="PANTHER" id="PTHR34145">
    <property type="entry name" value="OS02G0105600 PROTEIN"/>
    <property type="match status" value="1"/>
</dbReference>
<evidence type="ECO:0000313" key="2">
    <source>
        <dbReference type="EnsemblPlants" id="TraesCS5A02G271900.1"/>
    </source>
</evidence>
<evidence type="ECO:0000313" key="3">
    <source>
        <dbReference type="Proteomes" id="UP000019116"/>
    </source>
</evidence>
<accession>A0A3B6KI14</accession>
<reference evidence="2" key="2">
    <citation type="submission" date="2018-10" db="UniProtKB">
        <authorList>
            <consortium name="EnsemblPlants"/>
        </authorList>
    </citation>
    <scope>IDENTIFICATION</scope>
</reference>
<dbReference type="STRING" id="4565.A0A3B6KI14"/>
<dbReference type="Gramene" id="TraesCS5A03G0669800.1">
    <property type="protein sequence ID" value="TraesCS5A03G0669800.1.CDS"/>
    <property type="gene ID" value="TraesCS5A03G0669800"/>
</dbReference>
<keyword evidence="3" id="KW-1185">Reference proteome</keyword>
<name>A0A3B6KI14_WHEAT</name>
<dbReference type="Gramene" id="TraesARI5A03G02731190.1">
    <property type="protein sequence ID" value="TraesARI5A03G02731190.1"/>
    <property type="gene ID" value="TraesARI5A03G02731190"/>
</dbReference>
<reference evidence="2" key="1">
    <citation type="submission" date="2018-08" db="EMBL/GenBank/DDBJ databases">
        <authorList>
            <person name="Rossello M."/>
        </authorList>
    </citation>
    <scope>NUCLEOTIDE SEQUENCE [LARGE SCALE GENOMIC DNA]</scope>
    <source>
        <strain evidence="2">cv. Chinese Spring</strain>
    </source>
</reference>
<proteinExistence type="predicted"/>
<dbReference type="AlphaFoldDB" id="A0A3B6KI14"/>
<dbReference type="InterPro" id="IPR053772">
    <property type="entry name" value="At1g61320/At1g61330-like"/>
</dbReference>
<dbReference type="Pfam" id="PF23622">
    <property type="entry name" value="LRR_At1g61320_AtMIF1"/>
    <property type="match status" value="1"/>
</dbReference>
<sequence length="169" mass="19051">MMHSRFLYVKFLSIWVHTFPFHDANDYMSLVSFLDACPSLETFALTTPTKPMEHESIIGDPSHPRQMPGHRHGKLKSMKVLGFNSTKSLIELMVHIIENTGSLESLSLDTTYYVVRCSDGISDTCSSMRERTQMEAPRPLLAIQTHIQGKVPSTVKLDVLEPCSRCHAS</sequence>
<dbReference type="PANTHER" id="PTHR34145:SF32">
    <property type="entry name" value="F-BOX DOMAIN-CONTAINING PROTEIN"/>
    <property type="match status" value="1"/>
</dbReference>
<protein>
    <recommendedName>
        <fullName evidence="1">At1g61320/AtMIF1 LRR domain-containing protein</fullName>
    </recommendedName>
</protein>